<feature type="domain" description="Glycoside hydrolase family 5 C-terminal" evidence="6">
    <location>
        <begin position="629"/>
        <end position="714"/>
    </location>
</feature>
<protein>
    <submittedName>
        <fullName evidence="7">Cellulase family glycosylhydrolase</fullName>
    </submittedName>
</protein>
<dbReference type="InterPro" id="IPR052066">
    <property type="entry name" value="Glycosphingolipid_Hydrolases"/>
</dbReference>
<evidence type="ECO:0000256" key="1">
    <source>
        <dbReference type="ARBA" id="ARBA00005641"/>
    </source>
</evidence>
<evidence type="ECO:0000259" key="6">
    <source>
        <dbReference type="Pfam" id="PF18564"/>
    </source>
</evidence>
<evidence type="ECO:0000313" key="7">
    <source>
        <dbReference type="EMBL" id="MEB3032500.1"/>
    </source>
</evidence>
<accession>A0ABU5XX42</accession>
<keyword evidence="3" id="KW-0326">Glycosidase</keyword>
<feature type="domain" description="Glycoside hydrolase family 5" evidence="5">
    <location>
        <begin position="312"/>
        <end position="602"/>
    </location>
</feature>
<dbReference type="SUPFAM" id="SSF51445">
    <property type="entry name" value="(Trans)glycosidases"/>
    <property type="match status" value="1"/>
</dbReference>
<keyword evidence="2" id="KW-0378">Hydrolase</keyword>
<dbReference type="EMBL" id="JAYJJU010000011">
    <property type="protein sequence ID" value="MEB3032500.1"/>
    <property type="molecule type" value="Genomic_DNA"/>
</dbReference>
<feature type="chain" id="PRO_5046866339" evidence="4">
    <location>
        <begin position="31"/>
        <end position="720"/>
    </location>
</feature>
<dbReference type="InterPro" id="IPR013780">
    <property type="entry name" value="Glyco_hydro_b"/>
</dbReference>
<evidence type="ECO:0000259" key="5">
    <source>
        <dbReference type="Pfam" id="PF00150"/>
    </source>
</evidence>
<dbReference type="Pfam" id="PF00150">
    <property type="entry name" value="Cellulase"/>
    <property type="match status" value="1"/>
</dbReference>
<dbReference type="InterPro" id="IPR017853">
    <property type="entry name" value="GH"/>
</dbReference>
<dbReference type="InterPro" id="IPR048996">
    <property type="entry name" value="PGRS_rpt"/>
</dbReference>
<sequence length="720" mass="74657">MKNHTNSRVIGLAATAGAFLTFGMAPLATAPEAGADFGDAIDAAIAPFLDATGSNLDWDAVLTPTAWDTFLAPAHWDTVLAELGALATPGAAAAAPVDPAEWLQQYIYTPIHTGIEGWINSDLGQQINGLINQPFLALTGRALIGDGIDGTAENPNGTDAGWLFGDGGAGWNNTEAGGIGGAGGNAGMFGNGGAGGDGGNDALGSHGGNGGDGGNGGWLIGVGGAGGDAGHGIYTGAGDLPALGGAGGNPGMLGVHGTHGHYGTLDGAPSAAPGGFSSAGNWILDSDGRVVILHGFSEVNKGAPFYPTADRFNDNDAAFLAANGFNVVRLGIIWEAVEPQPGVIDYDYLASINQTVQMLANRGIYSVLDMHQDLYSASLGADGAPDWAVQTGGLPNPDWGFPFSYLGPAQNHAWDAFWDNAKAPDGIGLQNHYAQMWQHVANYFAGDPNVAGYEIMNEPWPGSSWLSTIFGNSHFEGQQLTPFYNQVASAIRSVDPNTPLYIEPSTLSGNLPIPTYLGKVDDDNTVFSFHDYCTTTALLGDTTFGCGLWEMIVQDNAATYANAHNMPSAITEFGNTRYTPSLDDTLIEANRQGFSWMYWNYGLAMNPNRDGGLIDDQVDNPVLTTLAEPYPQAVSGTPESWSFADGTFRFSYSTEMANGSGHFGAGTQTEISVPKVIYPDGYQVTVTGGHVVSSAGAHILVIASDGPGTVNVTVSPTGGS</sequence>
<dbReference type="Gene3D" id="2.60.40.1180">
    <property type="entry name" value="Golgi alpha-mannosidase II"/>
    <property type="match status" value="1"/>
</dbReference>
<dbReference type="InterPro" id="IPR041036">
    <property type="entry name" value="GH5_C"/>
</dbReference>
<feature type="signal peptide" evidence="4">
    <location>
        <begin position="1"/>
        <end position="30"/>
    </location>
</feature>
<comment type="caution">
    <text evidence="7">The sequence shown here is derived from an EMBL/GenBank/DDBJ whole genome shotgun (WGS) entry which is preliminary data.</text>
</comment>
<proteinExistence type="inferred from homology"/>
<dbReference type="PANTHER" id="PTHR31308">
    <property type="match status" value="1"/>
</dbReference>
<keyword evidence="4" id="KW-0732">Signal</keyword>
<dbReference type="Gene3D" id="3.20.20.80">
    <property type="entry name" value="Glycosidases"/>
    <property type="match status" value="1"/>
</dbReference>
<dbReference type="Pfam" id="PF18564">
    <property type="entry name" value="Glyco_hydro_5_C"/>
    <property type="match status" value="1"/>
</dbReference>
<organism evidence="7 8">
    <name type="scientific">[Mycobacterium] nativiensis</name>
    <dbReference type="NCBI Taxonomy" id="2855503"/>
    <lineage>
        <taxon>Bacteria</taxon>
        <taxon>Bacillati</taxon>
        <taxon>Actinomycetota</taxon>
        <taxon>Actinomycetes</taxon>
        <taxon>Mycobacteriales</taxon>
        <taxon>Mycobacteriaceae</taxon>
        <taxon>Mycolicibacter</taxon>
    </lineage>
</organism>
<reference evidence="7 8" key="1">
    <citation type="submission" date="2023-12" db="EMBL/GenBank/DDBJ databases">
        <title>Description of new species of Mycobacterium terrae complex isolated from sewage at the Sao Paulo Zoological Park Foundation in Brazil.</title>
        <authorList>
            <person name="Romagnoli C.L."/>
            <person name="Conceicao E.C."/>
            <person name="Machado E."/>
            <person name="Barreto L.B.P.F."/>
            <person name="Sharma A."/>
            <person name="Silva N.M."/>
            <person name="Marques L.E."/>
            <person name="Juliana M.A."/>
            <person name="Lourenco M.C.S."/>
            <person name="Digiampietri L.A."/>
            <person name="Suffys P.N."/>
            <person name="Viana-Niero C."/>
        </authorList>
    </citation>
    <scope>NUCLEOTIDE SEQUENCE [LARGE SCALE GENOMIC DNA]</scope>
    <source>
        <strain evidence="7 8">MYC340</strain>
    </source>
</reference>
<dbReference type="Pfam" id="PF21526">
    <property type="entry name" value="PGRS"/>
    <property type="match status" value="1"/>
</dbReference>
<name>A0ABU5XX42_9MYCO</name>
<dbReference type="Proteomes" id="UP001298593">
    <property type="component" value="Unassembled WGS sequence"/>
</dbReference>
<evidence type="ECO:0000313" key="8">
    <source>
        <dbReference type="Proteomes" id="UP001298593"/>
    </source>
</evidence>
<dbReference type="InterPro" id="IPR001547">
    <property type="entry name" value="Glyco_hydro_5"/>
</dbReference>
<keyword evidence="8" id="KW-1185">Reference proteome</keyword>
<comment type="similarity">
    <text evidence="1">Belongs to the glycosyl hydrolase 5 (cellulase A) family.</text>
</comment>
<dbReference type="PANTHER" id="PTHR31308:SF3">
    <property type="entry name" value="ENDOGLYCOCERAMIDASE"/>
    <property type="match status" value="1"/>
</dbReference>
<dbReference type="RefSeq" id="WP_305070787.1">
    <property type="nucleotide sequence ID" value="NZ_JAYJJU010000011.1"/>
</dbReference>
<evidence type="ECO:0000256" key="4">
    <source>
        <dbReference type="SAM" id="SignalP"/>
    </source>
</evidence>
<gene>
    <name evidence="7" type="ORF">KV113_13135</name>
</gene>
<evidence type="ECO:0000256" key="2">
    <source>
        <dbReference type="ARBA" id="ARBA00022801"/>
    </source>
</evidence>
<evidence type="ECO:0000256" key="3">
    <source>
        <dbReference type="ARBA" id="ARBA00023295"/>
    </source>
</evidence>